<evidence type="ECO:0000259" key="8">
    <source>
        <dbReference type="Pfam" id="PF25175"/>
    </source>
</evidence>
<dbReference type="InterPro" id="IPR019775">
    <property type="entry name" value="WD40_repeat_CS"/>
</dbReference>
<dbReference type="InterPro" id="IPR015943">
    <property type="entry name" value="WD40/YVTN_repeat-like_dom_sf"/>
</dbReference>
<proteinExistence type="inferred from homology"/>
<dbReference type="InterPro" id="IPR036322">
    <property type="entry name" value="WD40_repeat_dom_sf"/>
</dbReference>
<evidence type="ECO:0000313" key="10">
    <source>
        <dbReference type="Proteomes" id="UP000799429"/>
    </source>
</evidence>
<dbReference type="SMART" id="SM00320">
    <property type="entry name" value="WD40"/>
    <property type="match status" value="7"/>
</dbReference>
<organism evidence="9 10">
    <name type="scientific">Patellaria atrata CBS 101060</name>
    <dbReference type="NCBI Taxonomy" id="1346257"/>
    <lineage>
        <taxon>Eukaryota</taxon>
        <taxon>Fungi</taxon>
        <taxon>Dikarya</taxon>
        <taxon>Ascomycota</taxon>
        <taxon>Pezizomycotina</taxon>
        <taxon>Dothideomycetes</taxon>
        <taxon>Dothideomycetes incertae sedis</taxon>
        <taxon>Patellariales</taxon>
        <taxon>Patellariaceae</taxon>
        <taxon>Patellaria</taxon>
    </lineage>
</organism>
<feature type="domain" description="WDR5-like beta-propeller" evidence="8">
    <location>
        <begin position="123"/>
        <end position="426"/>
    </location>
</feature>
<protein>
    <recommendedName>
        <fullName evidence="4">Mitochondrial division protein 1</fullName>
    </recommendedName>
</protein>
<sequence>MESPNGIDRTSPKRRRLSSDSVDLVDQEREPSHPRSISPSVHDSPSCQLVERPSRSYRERDDNTRSPEQEDRSLYYQRERSRSYGSTRSRSPRSPAPEEPQRKLVEPPPPKPTQLYYKPRLVLRGHKRGIAVVKFSPDGTRVASCSADGLLKIWDAHTGKIEHTFEGHLAGISTLAWGPDSRIIASGSDDKSIRLWDTSTGKPHPIPFLGHHNYVYSIAFSPKGNILVSGAYDEAVFTWDVRTGRILKKLPAHSDPVGGVDFVRDGTLIVSCSTDGGIRIWDTSTGQCLRTLIHEDNAPVVSVRFSPNGKYVLAWTLDSCIRLWNYVEGRCVKTYQGHQNQKFSMSGSFGTYGAKGHEYAFIASGSEDGSIVLWDVSSKNVLQRLEAGTEDAPLRGHTDVVLGVDTHPTEPMLVSGSRDGTVRIWKMEEGAEMEKAKAELEIRLTVNLRDEGTLEVDTPADFADTPR</sequence>
<name>A0A9P4S383_9PEZI</name>
<dbReference type="EMBL" id="MU006114">
    <property type="protein sequence ID" value="KAF2834865.1"/>
    <property type="molecule type" value="Genomic_DNA"/>
</dbReference>
<feature type="repeat" description="WD" evidence="6">
    <location>
        <begin position="208"/>
        <end position="249"/>
    </location>
</feature>
<dbReference type="SUPFAM" id="SSF50978">
    <property type="entry name" value="WD40 repeat-like"/>
    <property type="match status" value="1"/>
</dbReference>
<evidence type="ECO:0000256" key="1">
    <source>
        <dbReference type="ARBA" id="ARBA00022574"/>
    </source>
</evidence>
<dbReference type="AlphaFoldDB" id="A0A9P4S383"/>
<feature type="repeat" description="WD" evidence="6">
    <location>
        <begin position="123"/>
        <end position="164"/>
    </location>
</feature>
<dbReference type="PANTHER" id="PTHR22847:SF637">
    <property type="entry name" value="WD REPEAT DOMAIN 5B"/>
    <property type="match status" value="1"/>
</dbReference>
<dbReference type="PROSITE" id="PS00678">
    <property type="entry name" value="WD_REPEATS_1"/>
    <property type="match status" value="5"/>
</dbReference>
<evidence type="ECO:0000256" key="5">
    <source>
        <dbReference type="ARBA" id="ARBA00043913"/>
    </source>
</evidence>
<feature type="repeat" description="WD" evidence="6">
    <location>
        <begin position="293"/>
        <end position="334"/>
    </location>
</feature>
<feature type="compositionally biased region" description="Low complexity" evidence="7">
    <location>
        <begin position="83"/>
        <end position="93"/>
    </location>
</feature>
<dbReference type="PANTHER" id="PTHR22847">
    <property type="entry name" value="WD40 REPEAT PROTEIN"/>
    <property type="match status" value="1"/>
</dbReference>
<comment type="function">
    <text evidence="5">Involved in mitochondrial fission. Acts as an adapter protein required to form mitochondrial fission complexes. Formation of these complexes is required to promote constriction and fission of the mitochondrial compartment at a late step in mitochondrial division.</text>
</comment>
<feature type="repeat" description="WD" evidence="6">
    <location>
        <begin position="250"/>
        <end position="291"/>
    </location>
</feature>
<dbReference type="FunFam" id="2.130.10.10:FF:000510">
    <property type="entry name" value="WD repeat protein"/>
    <property type="match status" value="1"/>
</dbReference>
<dbReference type="PROSITE" id="PS50294">
    <property type="entry name" value="WD_REPEATS_REGION"/>
    <property type="match status" value="6"/>
</dbReference>
<keyword evidence="10" id="KW-1185">Reference proteome</keyword>
<reference evidence="9" key="1">
    <citation type="journal article" date="2020" name="Stud. Mycol.">
        <title>101 Dothideomycetes genomes: a test case for predicting lifestyles and emergence of pathogens.</title>
        <authorList>
            <person name="Haridas S."/>
            <person name="Albert R."/>
            <person name="Binder M."/>
            <person name="Bloem J."/>
            <person name="Labutti K."/>
            <person name="Salamov A."/>
            <person name="Andreopoulos B."/>
            <person name="Baker S."/>
            <person name="Barry K."/>
            <person name="Bills G."/>
            <person name="Bluhm B."/>
            <person name="Cannon C."/>
            <person name="Castanera R."/>
            <person name="Culley D."/>
            <person name="Daum C."/>
            <person name="Ezra D."/>
            <person name="Gonzalez J."/>
            <person name="Henrissat B."/>
            <person name="Kuo A."/>
            <person name="Liang C."/>
            <person name="Lipzen A."/>
            <person name="Lutzoni F."/>
            <person name="Magnuson J."/>
            <person name="Mondo S."/>
            <person name="Nolan M."/>
            <person name="Ohm R."/>
            <person name="Pangilinan J."/>
            <person name="Park H.-J."/>
            <person name="Ramirez L."/>
            <person name="Alfaro M."/>
            <person name="Sun H."/>
            <person name="Tritt A."/>
            <person name="Yoshinaga Y."/>
            <person name="Zwiers L.-H."/>
            <person name="Turgeon B."/>
            <person name="Goodwin S."/>
            <person name="Spatafora J."/>
            <person name="Crous P."/>
            <person name="Grigoriev I."/>
        </authorList>
    </citation>
    <scope>NUCLEOTIDE SEQUENCE</scope>
    <source>
        <strain evidence="9">CBS 101060</strain>
    </source>
</reference>
<keyword evidence="2" id="KW-0677">Repeat</keyword>
<keyword evidence="1 6" id="KW-0853">WD repeat</keyword>
<feature type="compositionally biased region" description="Polar residues" evidence="7">
    <location>
        <begin position="35"/>
        <end position="47"/>
    </location>
</feature>
<feature type="compositionally biased region" description="Basic and acidic residues" evidence="7">
    <location>
        <begin position="52"/>
        <end position="82"/>
    </location>
</feature>
<evidence type="ECO:0000313" key="9">
    <source>
        <dbReference type="EMBL" id="KAF2834865.1"/>
    </source>
</evidence>
<dbReference type="CDD" id="cd00200">
    <property type="entry name" value="WD40"/>
    <property type="match status" value="1"/>
</dbReference>
<dbReference type="InterPro" id="IPR020472">
    <property type="entry name" value="WD40_PAC1"/>
</dbReference>
<dbReference type="Gene3D" id="2.130.10.10">
    <property type="entry name" value="YVTN repeat-like/Quinoprotein amine dehydrogenase"/>
    <property type="match status" value="2"/>
</dbReference>
<feature type="repeat" description="WD" evidence="6">
    <location>
        <begin position="394"/>
        <end position="435"/>
    </location>
</feature>
<gene>
    <name evidence="9" type="ORF">M501DRAFT_501402</name>
</gene>
<dbReference type="InterPro" id="IPR001680">
    <property type="entry name" value="WD40_rpt"/>
</dbReference>
<evidence type="ECO:0000256" key="6">
    <source>
        <dbReference type="PROSITE-ProRule" id="PRU00221"/>
    </source>
</evidence>
<dbReference type="OrthoDB" id="674604at2759"/>
<dbReference type="GO" id="GO:1990234">
    <property type="term" value="C:transferase complex"/>
    <property type="evidence" value="ECO:0007669"/>
    <property type="project" value="UniProtKB-ARBA"/>
</dbReference>
<feature type="repeat" description="WD" evidence="6">
    <location>
        <begin position="165"/>
        <end position="202"/>
    </location>
</feature>
<dbReference type="InterPro" id="IPR059122">
    <property type="entry name" value="Beta-prop_WDR5-like"/>
</dbReference>
<evidence type="ECO:0000256" key="2">
    <source>
        <dbReference type="ARBA" id="ARBA00022737"/>
    </source>
</evidence>
<dbReference type="Proteomes" id="UP000799429">
    <property type="component" value="Unassembled WGS sequence"/>
</dbReference>
<accession>A0A9P4S383</accession>
<feature type="repeat" description="WD" evidence="6">
    <location>
        <begin position="361"/>
        <end position="384"/>
    </location>
</feature>
<dbReference type="PRINTS" id="PR00320">
    <property type="entry name" value="GPROTEINBRPT"/>
</dbReference>
<feature type="region of interest" description="Disordered" evidence="7">
    <location>
        <begin position="1"/>
        <end position="115"/>
    </location>
</feature>
<evidence type="ECO:0000256" key="3">
    <source>
        <dbReference type="ARBA" id="ARBA00038415"/>
    </source>
</evidence>
<dbReference type="PROSITE" id="PS50082">
    <property type="entry name" value="WD_REPEATS_2"/>
    <property type="match status" value="7"/>
</dbReference>
<comment type="caution">
    <text evidence="9">The sequence shown here is derived from an EMBL/GenBank/DDBJ whole genome shotgun (WGS) entry which is preliminary data.</text>
</comment>
<evidence type="ECO:0000256" key="4">
    <source>
        <dbReference type="ARBA" id="ARBA00039789"/>
    </source>
</evidence>
<dbReference type="Pfam" id="PF25175">
    <property type="entry name" value="Beta-prop_WDR5"/>
    <property type="match status" value="1"/>
</dbReference>
<comment type="similarity">
    <text evidence="3">Belongs to the WD repeat MDV1/CAF4 family.</text>
</comment>
<evidence type="ECO:0000256" key="7">
    <source>
        <dbReference type="SAM" id="MobiDB-lite"/>
    </source>
</evidence>